<evidence type="ECO:0000313" key="3">
    <source>
        <dbReference type="Proteomes" id="UP000190121"/>
    </source>
</evidence>
<feature type="domain" description="DUF5683" evidence="1">
    <location>
        <begin position="86"/>
        <end position="245"/>
    </location>
</feature>
<dbReference type="Proteomes" id="UP000190121">
    <property type="component" value="Unassembled WGS sequence"/>
</dbReference>
<evidence type="ECO:0000259" key="1">
    <source>
        <dbReference type="Pfam" id="PF18935"/>
    </source>
</evidence>
<dbReference type="STRING" id="29524.SAMN02745171_00096"/>
<dbReference type="EMBL" id="FUXE01000001">
    <property type="protein sequence ID" value="SJZ43221.1"/>
    <property type="molecule type" value="Genomic_DNA"/>
</dbReference>
<evidence type="ECO:0000313" key="2">
    <source>
        <dbReference type="EMBL" id="SJZ43221.1"/>
    </source>
</evidence>
<dbReference type="AlphaFoldDB" id="A0A1T4KLE5"/>
<reference evidence="3" key="1">
    <citation type="submission" date="2017-02" db="EMBL/GenBank/DDBJ databases">
        <authorList>
            <person name="Varghese N."/>
            <person name="Submissions S."/>
        </authorList>
    </citation>
    <scope>NUCLEOTIDE SEQUENCE [LARGE SCALE GENOMIC DNA]</scope>
    <source>
        <strain evidence="3">ATCC 51356</strain>
    </source>
</reference>
<sequence length="245" mass="27274">MKKDRKNSFLSRQVLIFCTVLLLFVGRSWGICAQEESTSNLASDVISTETTLSELPLLETDGTTLSQYPTLKNVLGTSPLWRPNSTTALLCAIIPGGGQLYNRKYWKIPLVLGATTACLYAITWNGRLYNEYHTAYVDFMNPNPLEKDSWKGFIPQGADPKNYVGDANIQNRLKKGSELYRRNRDLSIIVSAAVYLLSFIDAYVDAELFDFEVSPNLSLVLAPATTSFYPEKAGFLPAVSCSLNF</sequence>
<dbReference type="InterPro" id="IPR043738">
    <property type="entry name" value="DUF5683"/>
</dbReference>
<keyword evidence="3" id="KW-1185">Reference proteome</keyword>
<accession>A0A1T4KLE5</accession>
<organism evidence="2 3">
    <name type="scientific">Porphyromonas circumdentaria</name>
    <dbReference type="NCBI Taxonomy" id="29524"/>
    <lineage>
        <taxon>Bacteria</taxon>
        <taxon>Pseudomonadati</taxon>
        <taxon>Bacteroidota</taxon>
        <taxon>Bacteroidia</taxon>
        <taxon>Bacteroidales</taxon>
        <taxon>Porphyromonadaceae</taxon>
        <taxon>Porphyromonas</taxon>
    </lineage>
</organism>
<name>A0A1T4KLE5_9PORP</name>
<gene>
    <name evidence="2" type="ORF">SAMN02745171_00096</name>
</gene>
<dbReference type="Pfam" id="PF18935">
    <property type="entry name" value="DUF5683"/>
    <property type="match status" value="1"/>
</dbReference>
<protein>
    <recommendedName>
        <fullName evidence="1">DUF5683 domain-containing protein</fullName>
    </recommendedName>
</protein>
<proteinExistence type="predicted"/>